<evidence type="ECO:0000313" key="1">
    <source>
        <dbReference type="EMBL" id="RLC37020.1"/>
    </source>
</evidence>
<evidence type="ECO:0000313" key="2">
    <source>
        <dbReference type="Proteomes" id="UP000281261"/>
    </source>
</evidence>
<reference evidence="1 2" key="1">
    <citation type="submission" date="2018-06" db="EMBL/GenBank/DDBJ databases">
        <title>Extensive metabolic versatility and redundancy in microbially diverse, dynamic hydrothermal sediments.</title>
        <authorList>
            <person name="Dombrowski N."/>
            <person name="Teske A."/>
            <person name="Baker B.J."/>
        </authorList>
    </citation>
    <scope>NUCLEOTIDE SEQUENCE [LARGE SCALE GENOMIC DNA]</scope>
    <source>
        <strain evidence="1">B79_G16</strain>
    </source>
</reference>
<dbReference type="AlphaFoldDB" id="A0A420ZC39"/>
<accession>A0A420ZC39</accession>
<comment type="caution">
    <text evidence="1">The sequence shown here is derived from an EMBL/GenBank/DDBJ whole genome shotgun (WGS) entry which is preliminary data.</text>
</comment>
<proteinExistence type="predicted"/>
<protein>
    <submittedName>
        <fullName evidence="1">Uncharacterized protein</fullName>
    </submittedName>
</protein>
<name>A0A420ZC39_UNCK3</name>
<sequence>MKIKIIYEQENDEAVYTIERDADGFTIYPEGNTHITVIGSRGTVDEITEENGIDRRVISIEVS</sequence>
<dbReference type="Proteomes" id="UP000281261">
    <property type="component" value="Unassembled WGS sequence"/>
</dbReference>
<organism evidence="1 2">
    <name type="scientific">candidate division Kazan bacterium</name>
    <dbReference type="NCBI Taxonomy" id="2202143"/>
    <lineage>
        <taxon>Bacteria</taxon>
        <taxon>Bacteria division Kazan-3B-28</taxon>
    </lineage>
</organism>
<dbReference type="EMBL" id="QMNG01000016">
    <property type="protein sequence ID" value="RLC37020.1"/>
    <property type="molecule type" value="Genomic_DNA"/>
</dbReference>
<gene>
    <name evidence="1" type="ORF">DRH29_03305</name>
</gene>